<evidence type="ECO:0000256" key="3">
    <source>
        <dbReference type="ARBA" id="ARBA00022679"/>
    </source>
</evidence>
<dbReference type="EMBL" id="JACYXI010000001">
    <property type="protein sequence ID" value="MBD8890139.1"/>
    <property type="molecule type" value="Genomic_DNA"/>
</dbReference>
<dbReference type="InterPro" id="IPR001091">
    <property type="entry name" value="RM_Methyltransferase"/>
</dbReference>
<feature type="domain" description="DNA methylase N-4/N-6" evidence="6">
    <location>
        <begin position="170"/>
        <end position="228"/>
    </location>
</feature>
<reference evidence="8" key="1">
    <citation type="submission" date="2020-09" db="EMBL/GenBank/DDBJ databases">
        <title>The genome sequence of strain Labrenzia suaedae 4C16A.</title>
        <authorList>
            <person name="Liu Y."/>
        </authorList>
    </citation>
    <scope>NUCLEOTIDE SEQUENCE [LARGE SCALE GENOMIC DNA]</scope>
    <source>
        <strain evidence="8">4C16A</strain>
    </source>
</reference>
<reference evidence="7 8" key="2">
    <citation type="journal article" date="2021" name="Int. J. Syst. Evol. Microbiol.">
        <title>Roseibium litorale sp. nov., isolated from a tidal flat sediment and proposal for the reclassification of Labrenzia polysiphoniae as Roseibium polysiphoniae comb. nov.</title>
        <authorList>
            <person name="Liu Y."/>
            <person name="Pei T."/>
            <person name="Du J."/>
            <person name="Chao M."/>
            <person name="Deng M.R."/>
            <person name="Zhu H."/>
        </authorList>
    </citation>
    <scope>NUCLEOTIDE SEQUENCE [LARGE SCALE GENOMIC DNA]</scope>
    <source>
        <strain evidence="7 8">4C16A</strain>
    </source>
</reference>
<evidence type="ECO:0000256" key="5">
    <source>
        <dbReference type="RuleBase" id="RU362026"/>
    </source>
</evidence>
<dbReference type="InterPro" id="IPR002941">
    <property type="entry name" value="DNA_methylase_N4/N6"/>
</dbReference>
<name>A0ABR9CHF9_9HYPH</name>
<dbReference type="Pfam" id="PF01555">
    <property type="entry name" value="N6_N4_Mtase"/>
    <property type="match status" value="2"/>
</dbReference>
<dbReference type="RefSeq" id="WP_192145622.1">
    <property type="nucleotide sequence ID" value="NZ_JACYXI010000001.1"/>
</dbReference>
<keyword evidence="8" id="KW-1185">Reference proteome</keyword>
<dbReference type="Proteomes" id="UP000632063">
    <property type="component" value="Unassembled WGS sequence"/>
</dbReference>
<evidence type="ECO:0000256" key="4">
    <source>
        <dbReference type="ARBA" id="ARBA00047942"/>
    </source>
</evidence>
<comment type="caution">
    <text evidence="7">The sequence shown here is derived from an EMBL/GenBank/DDBJ whole genome shotgun (WGS) entry which is preliminary data.</text>
</comment>
<dbReference type="PANTHER" id="PTHR13370:SF3">
    <property type="entry name" value="TRNA (GUANINE(10)-N2)-METHYLTRANSFERASE HOMOLOG"/>
    <property type="match status" value="1"/>
</dbReference>
<dbReference type="PROSITE" id="PS00092">
    <property type="entry name" value="N6_MTASE"/>
    <property type="match status" value="1"/>
</dbReference>
<comment type="similarity">
    <text evidence="1 5">Belongs to the N(4)/N(6)-methyltransferase family.</text>
</comment>
<keyword evidence="2" id="KW-0489">Methyltransferase</keyword>
<evidence type="ECO:0000313" key="7">
    <source>
        <dbReference type="EMBL" id="MBD8890139.1"/>
    </source>
</evidence>
<dbReference type="PANTHER" id="PTHR13370">
    <property type="entry name" value="RNA METHYLASE-RELATED"/>
    <property type="match status" value="1"/>
</dbReference>
<feature type="domain" description="DNA methylase N-4/N-6" evidence="6">
    <location>
        <begin position="23"/>
        <end position="149"/>
    </location>
</feature>
<dbReference type="Gene3D" id="3.40.50.150">
    <property type="entry name" value="Vaccinia Virus protein VP39"/>
    <property type="match status" value="1"/>
</dbReference>
<comment type="catalytic activity">
    <reaction evidence="4">
        <text>a 2'-deoxyadenosine in DNA + S-adenosyl-L-methionine = an N(6)-methyl-2'-deoxyadenosine in DNA + S-adenosyl-L-homocysteine + H(+)</text>
        <dbReference type="Rhea" id="RHEA:15197"/>
        <dbReference type="Rhea" id="RHEA-COMP:12418"/>
        <dbReference type="Rhea" id="RHEA-COMP:12419"/>
        <dbReference type="ChEBI" id="CHEBI:15378"/>
        <dbReference type="ChEBI" id="CHEBI:57856"/>
        <dbReference type="ChEBI" id="CHEBI:59789"/>
        <dbReference type="ChEBI" id="CHEBI:90615"/>
        <dbReference type="ChEBI" id="CHEBI:90616"/>
        <dbReference type="EC" id="2.1.1.72"/>
    </reaction>
</comment>
<evidence type="ECO:0000313" key="8">
    <source>
        <dbReference type="Proteomes" id="UP000632063"/>
    </source>
</evidence>
<evidence type="ECO:0000259" key="6">
    <source>
        <dbReference type="Pfam" id="PF01555"/>
    </source>
</evidence>
<accession>A0ABR9CHF9</accession>
<sequence length="237" mass="26306">MSWQLFQQDALIWLRDQSAEQFDALVTDPPYSSGGLHVGTRTADSANAKYLSNPTKYPEFSGENRDQYSYLLWSTLWLTEAHRVLKPGSPFLVFIDWRQLSVMINAVQAAGFTYRGCVPWDKTEACRPSKGRFRQQAEFILWGSKGAWHDKEGPTYPGVIRCGVMAGGPKLHTTGKPMPLMDALVQVCPKGTILDPFAGSGTTGVAALRSGRRFVGCEREEAYYEIASERLSRTGSG</sequence>
<evidence type="ECO:0000256" key="2">
    <source>
        <dbReference type="ARBA" id="ARBA00022603"/>
    </source>
</evidence>
<proteinExistence type="inferred from homology"/>
<dbReference type="SUPFAM" id="SSF53335">
    <property type="entry name" value="S-adenosyl-L-methionine-dependent methyltransferases"/>
    <property type="match status" value="1"/>
</dbReference>
<dbReference type="InterPro" id="IPR029063">
    <property type="entry name" value="SAM-dependent_MTases_sf"/>
</dbReference>
<dbReference type="EC" id="2.1.1.-" evidence="5"/>
<protein>
    <recommendedName>
        <fullName evidence="5">Methyltransferase</fullName>
        <ecNumber evidence="5">2.1.1.-</ecNumber>
    </recommendedName>
</protein>
<gene>
    <name evidence="7" type="ORF">IG616_01145</name>
</gene>
<dbReference type="InterPro" id="IPR002052">
    <property type="entry name" value="DNA_methylase_N6_adenine_CS"/>
</dbReference>
<keyword evidence="3" id="KW-0808">Transferase</keyword>
<organism evidence="7 8">
    <name type="scientific">Roseibium litorale</name>
    <dbReference type="NCBI Taxonomy" id="2803841"/>
    <lineage>
        <taxon>Bacteria</taxon>
        <taxon>Pseudomonadati</taxon>
        <taxon>Pseudomonadota</taxon>
        <taxon>Alphaproteobacteria</taxon>
        <taxon>Hyphomicrobiales</taxon>
        <taxon>Stappiaceae</taxon>
        <taxon>Roseibium</taxon>
    </lineage>
</organism>
<dbReference type="PRINTS" id="PR00508">
    <property type="entry name" value="S21N4MTFRASE"/>
</dbReference>
<evidence type="ECO:0000256" key="1">
    <source>
        <dbReference type="ARBA" id="ARBA00006594"/>
    </source>
</evidence>